<feature type="compositionally biased region" description="Basic and acidic residues" evidence="1">
    <location>
        <begin position="84"/>
        <end position="97"/>
    </location>
</feature>
<dbReference type="AlphaFoldDB" id="A0A699XA71"/>
<comment type="caution">
    <text evidence="2">The sequence shown here is derived from an EMBL/GenBank/DDBJ whole genome shotgun (WGS) entry which is preliminary data.</text>
</comment>
<feature type="non-terminal residue" evidence="2">
    <location>
        <position position="97"/>
    </location>
</feature>
<feature type="non-terminal residue" evidence="2">
    <location>
        <position position="1"/>
    </location>
</feature>
<gene>
    <name evidence="2" type="ORF">Tci_926695</name>
</gene>
<organism evidence="2">
    <name type="scientific">Tanacetum cinerariifolium</name>
    <name type="common">Dalmatian daisy</name>
    <name type="synonym">Chrysanthemum cinerariifolium</name>
    <dbReference type="NCBI Taxonomy" id="118510"/>
    <lineage>
        <taxon>Eukaryota</taxon>
        <taxon>Viridiplantae</taxon>
        <taxon>Streptophyta</taxon>
        <taxon>Embryophyta</taxon>
        <taxon>Tracheophyta</taxon>
        <taxon>Spermatophyta</taxon>
        <taxon>Magnoliopsida</taxon>
        <taxon>eudicotyledons</taxon>
        <taxon>Gunneridae</taxon>
        <taxon>Pentapetalae</taxon>
        <taxon>asterids</taxon>
        <taxon>campanulids</taxon>
        <taxon>Asterales</taxon>
        <taxon>Asteraceae</taxon>
        <taxon>Asteroideae</taxon>
        <taxon>Anthemideae</taxon>
        <taxon>Anthemidinae</taxon>
        <taxon>Tanacetum</taxon>
    </lineage>
</organism>
<feature type="region of interest" description="Disordered" evidence="1">
    <location>
        <begin position="1"/>
        <end position="97"/>
    </location>
</feature>
<dbReference type="EMBL" id="BKCJ011809413">
    <property type="protein sequence ID" value="GFD54726.1"/>
    <property type="molecule type" value="Genomic_DNA"/>
</dbReference>
<evidence type="ECO:0000313" key="2">
    <source>
        <dbReference type="EMBL" id="GFD54726.1"/>
    </source>
</evidence>
<accession>A0A699XA71</accession>
<evidence type="ECO:0000256" key="1">
    <source>
        <dbReference type="SAM" id="MobiDB-lite"/>
    </source>
</evidence>
<name>A0A699XA71_TANCI</name>
<reference evidence="2" key="1">
    <citation type="journal article" date="2019" name="Sci. Rep.">
        <title>Draft genome of Tanacetum cinerariifolium, the natural source of mosquito coil.</title>
        <authorList>
            <person name="Yamashiro T."/>
            <person name="Shiraishi A."/>
            <person name="Satake H."/>
            <person name="Nakayama K."/>
        </authorList>
    </citation>
    <scope>NUCLEOTIDE SEQUENCE</scope>
</reference>
<protein>
    <submittedName>
        <fullName evidence="2">Uncharacterized protein</fullName>
    </submittedName>
</protein>
<sequence>ALHRRARLPTGGDHQRRRRPSCAPDAGHAGHAHDPPPQGQLREPLGGHRRRHPALACGAFEHDRPQGTGLPGHPRGRPQNPAADWRRAVRREGLHGS</sequence>
<proteinExistence type="predicted"/>